<evidence type="ECO:0000313" key="2">
    <source>
        <dbReference type="Proteomes" id="UP001148629"/>
    </source>
</evidence>
<reference evidence="1" key="1">
    <citation type="submission" date="2022-08" db="EMBL/GenBank/DDBJ databases">
        <title>Genome Sequence of Fusarium decemcellulare.</title>
        <authorList>
            <person name="Buettner E."/>
        </authorList>
    </citation>
    <scope>NUCLEOTIDE SEQUENCE</scope>
    <source>
        <strain evidence="1">Babe19</strain>
    </source>
</reference>
<organism evidence="1 2">
    <name type="scientific">Fusarium decemcellulare</name>
    <dbReference type="NCBI Taxonomy" id="57161"/>
    <lineage>
        <taxon>Eukaryota</taxon>
        <taxon>Fungi</taxon>
        <taxon>Dikarya</taxon>
        <taxon>Ascomycota</taxon>
        <taxon>Pezizomycotina</taxon>
        <taxon>Sordariomycetes</taxon>
        <taxon>Hypocreomycetidae</taxon>
        <taxon>Hypocreales</taxon>
        <taxon>Nectriaceae</taxon>
        <taxon>Fusarium</taxon>
        <taxon>Fusarium decemcellulare species complex</taxon>
    </lineage>
</organism>
<name>A0ACC1RWQ4_9HYPO</name>
<evidence type="ECO:0000313" key="1">
    <source>
        <dbReference type="EMBL" id="KAJ3527330.1"/>
    </source>
</evidence>
<keyword evidence="2" id="KW-1185">Reference proteome</keyword>
<sequence length="469" mass="50475">MTQISGHLASAIKPPHSTDTSKVPILLIDRTKLHIATKLDYSNRPSQVSLDLSGIITLKLSVYATDDPPRVIRAAIGYNSGAWSFSTKATDVPMASLSSLFAEGPEREAPMQMLSQVHLAEIFIDYTYAGASVSKLKLGGSMTMAGVTASVEYNRSQKDTLQGLLRGNVAAILPDFVRNITLPDFELDHDHVQLTCSSRAFGVVLSIGKLHVQLGQLRQNSKDKDQEIVSIERLVIVLLSPLPSTADVPLVGSVSLPFDQLEFVWASEVIFKLEIDALEAAAGFSEDTTTRKRRSRDSAPLSRGFHFCLVGYNEVWIDHPFTRAKKPAPRPRAVGQGQIVAVAPKTPPAAAGPMVEKSLKVSISGINVAFDCAPVLIAGGVEHVQNKQGEMFAGDIAISLTQFSIGAVFVYAMVESTLFTVGWAEIRGLVAGFGYISMTSGQTSTPTWWHCEKTAGSPPASGRSGWPLA</sequence>
<accession>A0ACC1RWQ4</accession>
<dbReference type="Proteomes" id="UP001148629">
    <property type="component" value="Unassembled WGS sequence"/>
</dbReference>
<comment type="caution">
    <text evidence="1">The sequence shown here is derived from an EMBL/GenBank/DDBJ whole genome shotgun (WGS) entry which is preliminary data.</text>
</comment>
<gene>
    <name evidence="1" type="ORF">NM208_g10753</name>
</gene>
<dbReference type="EMBL" id="JANRMS010001577">
    <property type="protein sequence ID" value="KAJ3527330.1"/>
    <property type="molecule type" value="Genomic_DNA"/>
</dbReference>
<proteinExistence type="predicted"/>
<protein>
    <submittedName>
        <fullName evidence="1">Uncharacterized protein</fullName>
    </submittedName>
</protein>